<evidence type="ECO:0000313" key="16">
    <source>
        <dbReference type="EMBL" id="KAK7871481.1"/>
    </source>
</evidence>
<sequence>MWITTFLPLAMLVMLIFILQYYVFVLSRAARITGNFLPGPKSLPIIGAALEFGRTPVDLLKNLVRVTKEYGYVCRAWMGPHLFVLVADPVFIEPFFSSTVNIRKSMNYEFMNPWLGTGLLTSFGKKWKSRRKIITPTFHFKILEGFVDSFNTQGNTLIKKLKKHAGGPAFDIYKYINLYTLDVICDAAMGLQLNVQDDKNCEYVAALHEASEIIVKRSMSPWYFPEFIFNMSPLGRRQKALIKTLHNMSYKVIKERKMELSNNGKEGAGSTETDNDIGQKKRLAFLDMLLHYDKSGGNLSLEDIREEVDTFMFEGHDTTSSGLSFTLWSLAENPACQQKAYEELYEIFGTSDREATTEDLTKMKYLECVIKETLRLFPSVPFFLRELDEDVKIEGVNFVAGTTVLLAPFIMHKHPQYFPNPEKFDPERFTPENTRGRHPYAYVPFSAGPRNCIGQKFAMMEMKAAVSKILRNYKLSSGGRENVYSVELILRTVGGIHIKLENRK</sequence>
<dbReference type="InterPro" id="IPR017972">
    <property type="entry name" value="Cyt_P450_CS"/>
</dbReference>
<proteinExistence type="inferred from homology"/>
<evidence type="ECO:0000256" key="9">
    <source>
        <dbReference type="ARBA" id="ARBA00023002"/>
    </source>
</evidence>
<organism evidence="16 17">
    <name type="scientific">Gryllus longicercus</name>
    <dbReference type="NCBI Taxonomy" id="2509291"/>
    <lineage>
        <taxon>Eukaryota</taxon>
        <taxon>Metazoa</taxon>
        <taxon>Ecdysozoa</taxon>
        <taxon>Arthropoda</taxon>
        <taxon>Hexapoda</taxon>
        <taxon>Insecta</taxon>
        <taxon>Pterygota</taxon>
        <taxon>Neoptera</taxon>
        <taxon>Polyneoptera</taxon>
        <taxon>Orthoptera</taxon>
        <taxon>Ensifera</taxon>
        <taxon>Gryllidea</taxon>
        <taxon>Grylloidea</taxon>
        <taxon>Gryllidae</taxon>
        <taxon>Gryllinae</taxon>
        <taxon>Gryllus</taxon>
    </lineage>
</organism>
<dbReference type="PRINTS" id="PR00463">
    <property type="entry name" value="EP450I"/>
</dbReference>
<dbReference type="SUPFAM" id="SSF48264">
    <property type="entry name" value="Cytochrome P450"/>
    <property type="match status" value="1"/>
</dbReference>
<dbReference type="InterPro" id="IPR036396">
    <property type="entry name" value="Cyt_P450_sf"/>
</dbReference>
<evidence type="ECO:0000256" key="3">
    <source>
        <dbReference type="ARBA" id="ARBA00004406"/>
    </source>
</evidence>
<keyword evidence="17" id="KW-1185">Reference proteome</keyword>
<dbReference type="Gene3D" id="1.10.630.10">
    <property type="entry name" value="Cytochrome P450"/>
    <property type="match status" value="1"/>
</dbReference>
<accession>A0AAN9VZA5</accession>
<evidence type="ECO:0000256" key="5">
    <source>
        <dbReference type="ARBA" id="ARBA00022617"/>
    </source>
</evidence>
<keyword evidence="5 13" id="KW-0349">Heme</keyword>
<dbReference type="PRINTS" id="PR00385">
    <property type="entry name" value="P450"/>
</dbReference>
<evidence type="ECO:0000256" key="2">
    <source>
        <dbReference type="ARBA" id="ARBA00004174"/>
    </source>
</evidence>
<dbReference type="GO" id="GO:0005506">
    <property type="term" value="F:iron ion binding"/>
    <property type="evidence" value="ECO:0007669"/>
    <property type="project" value="InterPro"/>
</dbReference>
<keyword evidence="12 15" id="KW-0472">Membrane</keyword>
<dbReference type="GO" id="GO:0005789">
    <property type="term" value="C:endoplasmic reticulum membrane"/>
    <property type="evidence" value="ECO:0007669"/>
    <property type="project" value="UniProtKB-SubCell"/>
</dbReference>
<evidence type="ECO:0000256" key="8">
    <source>
        <dbReference type="ARBA" id="ARBA00022848"/>
    </source>
</evidence>
<reference evidence="16 17" key="1">
    <citation type="submission" date="2024-03" db="EMBL/GenBank/DDBJ databases">
        <title>The genome assembly and annotation of the cricket Gryllus longicercus Weissman &amp; Gray.</title>
        <authorList>
            <person name="Szrajer S."/>
            <person name="Gray D."/>
            <person name="Ylla G."/>
        </authorList>
    </citation>
    <scope>NUCLEOTIDE SEQUENCE [LARGE SCALE GENOMIC DNA]</scope>
    <source>
        <strain evidence="16">DAG 2021-001</strain>
        <tissue evidence="16">Whole body minus gut</tissue>
    </source>
</reference>
<evidence type="ECO:0000313" key="17">
    <source>
        <dbReference type="Proteomes" id="UP001378592"/>
    </source>
</evidence>
<dbReference type="CDD" id="cd20628">
    <property type="entry name" value="CYP4"/>
    <property type="match status" value="1"/>
</dbReference>
<evidence type="ECO:0000256" key="15">
    <source>
        <dbReference type="SAM" id="Phobius"/>
    </source>
</evidence>
<dbReference type="EMBL" id="JAZDUA010000038">
    <property type="protein sequence ID" value="KAK7871481.1"/>
    <property type="molecule type" value="Genomic_DNA"/>
</dbReference>
<dbReference type="PROSITE" id="PS00086">
    <property type="entry name" value="CYTOCHROME_P450"/>
    <property type="match status" value="1"/>
</dbReference>
<dbReference type="GO" id="GO:0016705">
    <property type="term" value="F:oxidoreductase activity, acting on paired donors, with incorporation or reduction of molecular oxygen"/>
    <property type="evidence" value="ECO:0007669"/>
    <property type="project" value="InterPro"/>
</dbReference>
<keyword evidence="11 14" id="KW-0503">Monooxygenase</keyword>
<keyword evidence="15" id="KW-1133">Transmembrane helix</keyword>
<keyword evidence="8" id="KW-0492">Microsome</keyword>
<keyword evidence="15" id="KW-0812">Transmembrane</keyword>
<evidence type="ECO:0000256" key="6">
    <source>
        <dbReference type="ARBA" id="ARBA00022723"/>
    </source>
</evidence>
<keyword evidence="6 13" id="KW-0479">Metal-binding</keyword>
<dbReference type="InterPro" id="IPR050196">
    <property type="entry name" value="Cytochrome_P450_Monoox"/>
</dbReference>
<evidence type="ECO:0008006" key="18">
    <source>
        <dbReference type="Google" id="ProtNLM"/>
    </source>
</evidence>
<evidence type="ECO:0000256" key="4">
    <source>
        <dbReference type="ARBA" id="ARBA00010617"/>
    </source>
</evidence>
<name>A0AAN9VZA5_9ORTH</name>
<feature type="binding site" description="axial binding residue" evidence="13">
    <location>
        <position position="452"/>
    </location>
    <ligand>
        <name>heme</name>
        <dbReference type="ChEBI" id="CHEBI:30413"/>
    </ligand>
    <ligandPart>
        <name>Fe</name>
        <dbReference type="ChEBI" id="CHEBI:18248"/>
    </ligandPart>
</feature>
<keyword evidence="7" id="KW-0256">Endoplasmic reticulum</keyword>
<evidence type="ECO:0000256" key="1">
    <source>
        <dbReference type="ARBA" id="ARBA00001971"/>
    </source>
</evidence>
<dbReference type="PANTHER" id="PTHR24291">
    <property type="entry name" value="CYTOCHROME P450 FAMILY 4"/>
    <property type="match status" value="1"/>
</dbReference>
<protein>
    <recommendedName>
        <fullName evidence="18">Cytochrome P450</fullName>
    </recommendedName>
</protein>
<dbReference type="Proteomes" id="UP001378592">
    <property type="component" value="Unassembled WGS sequence"/>
</dbReference>
<dbReference type="AlphaFoldDB" id="A0AAN9VZA5"/>
<evidence type="ECO:0000256" key="11">
    <source>
        <dbReference type="ARBA" id="ARBA00023033"/>
    </source>
</evidence>
<keyword evidence="9 14" id="KW-0560">Oxidoreductase</keyword>
<evidence type="ECO:0000256" key="12">
    <source>
        <dbReference type="ARBA" id="ARBA00023136"/>
    </source>
</evidence>
<gene>
    <name evidence="16" type="ORF">R5R35_010203</name>
</gene>
<comment type="similarity">
    <text evidence="4 14">Belongs to the cytochrome P450 family.</text>
</comment>
<evidence type="ECO:0000256" key="14">
    <source>
        <dbReference type="RuleBase" id="RU000461"/>
    </source>
</evidence>
<dbReference type="GO" id="GO:0004497">
    <property type="term" value="F:monooxygenase activity"/>
    <property type="evidence" value="ECO:0007669"/>
    <property type="project" value="UniProtKB-KW"/>
</dbReference>
<dbReference type="PANTHER" id="PTHR24291:SF189">
    <property type="entry name" value="CYTOCHROME P450 4C3-RELATED"/>
    <property type="match status" value="1"/>
</dbReference>
<comment type="cofactor">
    <cofactor evidence="1 13">
        <name>heme</name>
        <dbReference type="ChEBI" id="CHEBI:30413"/>
    </cofactor>
</comment>
<feature type="transmembrane region" description="Helical" evidence="15">
    <location>
        <begin position="6"/>
        <end position="26"/>
    </location>
</feature>
<evidence type="ECO:0000256" key="10">
    <source>
        <dbReference type="ARBA" id="ARBA00023004"/>
    </source>
</evidence>
<dbReference type="InterPro" id="IPR002401">
    <property type="entry name" value="Cyt_P450_E_grp-I"/>
</dbReference>
<evidence type="ECO:0000256" key="7">
    <source>
        <dbReference type="ARBA" id="ARBA00022824"/>
    </source>
</evidence>
<dbReference type="Pfam" id="PF00067">
    <property type="entry name" value="p450"/>
    <property type="match status" value="1"/>
</dbReference>
<dbReference type="InterPro" id="IPR001128">
    <property type="entry name" value="Cyt_P450"/>
</dbReference>
<comment type="subcellular location">
    <subcellularLocation>
        <location evidence="3">Endoplasmic reticulum membrane</location>
        <topology evidence="3">Peripheral membrane protein</topology>
    </subcellularLocation>
    <subcellularLocation>
        <location evidence="2">Microsome membrane</location>
        <topology evidence="2">Peripheral membrane protein</topology>
    </subcellularLocation>
</comment>
<evidence type="ECO:0000256" key="13">
    <source>
        <dbReference type="PIRSR" id="PIRSR602401-1"/>
    </source>
</evidence>
<keyword evidence="10 13" id="KW-0408">Iron</keyword>
<dbReference type="GO" id="GO:0020037">
    <property type="term" value="F:heme binding"/>
    <property type="evidence" value="ECO:0007669"/>
    <property type="project" value="InterPro"/>
</dbReference>
<comment type="caution">
    <text evidence="16">The sequence shown here is derived from an EMBL/GenBank/DDBJ whole genome shotgun (WGS) entry which is preliminary data.</text>
</comment>